<evidence type="ECO:0008006" key="7">
    <source>
        <dbReference type="Google" id="ProtNLM"/>
    </source>
</evidence>
<feature type="domain" description="GFO/IDH/MocA-like oxidoreductase" evidence="4">
    <location>
        <begin position="155"/>
        <end position="286"/>
    </location>
</feature>
<keyword evidence="2" id="KW-0560">Oxidoreductase</keyword>
<evidence type="ECO:0000259" key="4">
    <source>
        <dbReference type="Pfam" id="PF22725"/>
    </source>
</evidence>
<protein>
    <recommendedName>
        <fullName evidence="7">Oxidoreductase</fullName>
    </recommendedName>
</protein>
<comment type="similarity">
    <text evidence="1">Belongs to the Gfo/Idh/MocA family.</text>
</comment>
<dbReference type="Gene3D" id="3.30.360.10">
    <property type="entry name" value="Dihydrodipicolinate Reductase, domain 2"/>
    <property type="match status" value="1"/>
</dbReference>
<dbReference type="Pfam" id="PF01408">
    <property type="entry name" value="GFO_IDH_MocA"/>
    <property type="match status" value="1"/>
</dbReference>
<dbReference type="AlphaFoldDB" id="A0AAF0J7P9"/>
<dbReference type="Pfam" id="PF22725">
    <property type="entry name" value="GFO_IDH_MocA_C3"/>
    <property type="match status" value="1"/>
</dbReference>
<evidence type="ECO:0000256" key="2">
    <source>
        <dbReference type="ARBA" id="ARBA00023002"/>
    </source>
</evidence>
<dbReference type="SUPFAM" id="SSF51735">
    <property type="entry name" value="NAD(P)-binding Rossmann-fold domains"/>
    <property type="match status" value="1"/>
</dbReference>
<name>A0AAF0J7P9_9BASI</name>
<sequence>MTPIPVAVVGYGNAARTFHIPFLLSLPNQFSLRVVLQRPRPNLPEDNRAQSHLPHVQVVPDLEAALQALPEGLGLVIITTNNASHFPYAKQCLEAGKHVVVEKPAATTEDQVWELDQLARQRGLVCSVYQNRRFDGDFLTVKTLLSDIAPTQPSAIGLPTYFESRFDRFRPIAKGGWREEVNTDTEGGGFLWDLGAHLIDQVVSLFGPPQTVFGSVRNQRGQGNTAVDDEWMGILTYPETQPLPGDEFAPGTRLAGLQVLVGSTCLSAHTEAEQPRFRIEGTRGSYVKLGKDPQEAQLKRGWSPRTHGDAFGLYEEQDPASLRLGRLTTSAPVVEPITASRPPTLASRDIPTLPGTYLTFYQNLADTIYASAAAAESGESATAVIDSMLAIQLKEVANSTRVIRMIRQSAREGRVLSWDAPQAERL</sequence>
<evidence type="ECO:0000313" key="5">
    <source>
        <dbReference type="EMBL" id="WFD27265.1"/>
    </source>
</evidence>
<dbReference type="GO" id="GO:0000166">
    <property type="term" value="F:nucleotide binding"/>
    <property type="evidence" value="ECO:0007669"/>
    <property type="project" value="InterPro"/>
</dbReference>
<proteinExistence type="inferred from homology"/>
<accession>A0AAF0J7P9</accession>
<evidence type="ECO:0000259" key="3">
    <source>
        <dbReference type="Pfam" id="PF01408"/>
    </source>
</evidence>
<dbReference type="InterPro" id="IPR051317">
    <property type="entry name" value="Gfo/Idh/MocA_oxidoreduct"/>
</dbReference>
<feature type="domain" description="Gfo/Idh/MocA-like oxidoreductase N-terminal" evidence="3">
    <location>
        <begin position="6"/>
        <end position="129"/>
    </location>
</feature>
<evidence type="ECO:0000256" key="1">
    <source>
        <dbReference type="ARBA" id="ARBA00010928"/>
    </source>
</evidence>
<evidence type="ECO:0000313" key="6">
    <source>
        <dbReference type="Proteomes" id="UP001213623"/>
    </source>
</evidence>
<dbReference type="GO" id="GO:0016491">
    <property type="term" value="F:oxidoreductase activity"/>
    <property type="evidence" value="ECO:0007669"/>
    <property type="project" value="UniProtKB-KW"/>
</dbReference>
<dbReference type="PANTHER" id="PTHR43708:SF5">
    <property type="entry name" value="CONSERVED EXPRESSED OXIDOREDUCTASE (EUROFUNG)-RELATED"/>
    <property type="match status" value="1"/>
</dbReference>
<dbReference type="InterPro" id="IPR055170">
    <property type="entry name" value="GFO_IDH_MocA-like_dom"/>
</dbReference>
<reference evidence="5" key="1">
    <citation type="submission" date="2023-03" db="EMBL/GenBank/DDBJ databases">
        <title>Mating type loci evolution in Malassezia.</title>
        <authorList>
            <person name="Coelho M.A."/>
        </authorList>
    </citation>
    <scope>NUCLEOTIDE SEQUENCE</scope>
    <source>
        <strain evidence="5">CBS 9557</strain>
    </source>
</reference>
<keyword evidence="6" id="KW-1185">Reference proteome</keyword>
<dbReference type="EMBL" id="CP119895">
    <property type="protein sequence ID" value="WFD27265.1"/>
    <property type="molecule type" value="Genomic_DNA"/>
</dbReference>
<organism evidence="5 6">
    <name type="scientific">Malassezia nana</name>
    <dbReference type="NCBI Taxonomy" id="180528"/>
    <lineage>
        <taxon>Eukaryota</taxon>
        <taxon>Fungi</taxon>
        <taxon>Dikarya</taxon>
        <taxon>Basidiomycota</taxon>
        <taxon>Ustilaginomycotina</taxon>
        <taxon>Malasseziomycetes</taxon>
        <taxon>Malasseziales</taxon>
        <taxon>Malasseziaceae</taxon>
        <taxon>Malassezia</taxon>
    </lineage>
</organism>
<gene>
    <name evidence="5" type="ORF">MNAN1_002261</name>
</gene>
<dbReference type="InterPro" id="IPR000683">
    <property type="entry name" value="Gfo/Idh/MocA-like_OxRdtase_N"/>
</dbReference>
<dbReference type="InterPro" id="IPR036291">
    <property type="entry name" value="NAD(P)-bd_dom_sf"/>
</dbReference>
<dbReference type="Gene3D" id="3.40.50.720">
    <property type="entry name" value="NAD(P)-binding Rossmann-like Domain"/>
    <property type="match status" value="1"/>
</dbReference>
<dbReference type="Proteomes" id="UP001213623">
    <property type="component" value="Chromosome 4"/>
</dbReference>
<dbReference type="PANTHER" id="PTHR43708">
    <property type="entry name" value="CONSERVED EXPRESSED OXIDOREDUCTASE (EUROFUNG)"/>
    <property type="match status" value="1"/>
</dbReference>